<reference evidence="2" key="1">
    <citation type="journal article" date="2019" name="Int. J. Syst. Evol. Microbiol.">
        <title>The Global Catalogue of Microorganisms (GCM) 10K type strain sequencing project: providing services to taxonomists for standard genome sequencing and annotation.</title>
        <authorList>
            <consortium name="The Broad Institute Genomics Platform"/>
            <consortium name="The Broad Institute Genome Sequencing Center for Infectious Disease"/>
            <person name="Wu L."/>
            <person name="Ma J."/>
        </authorList>
    </citation>
    <scope>NUCLEOTIDE SEQUENCE [LARGE SCALE GENOMIC DNA]</scope>
    <source>
        <strain evidence="2">CCM 8479</strain>
    </source>
</reference>
<keyword evidence="2" id="KW-1185">Reference proteome</keyword>
<accession>A0ABW0DJG0</accession>
<evidence type="ECO:0000313" key="1">
    <source>
        <dbReference type="EMBL" id="MFC5229927.1"/>
    </source>
</evidence>
<evidence type="ECO:0000313" key="2">
    <source>
        <dbReference type="Proteomes" id="UP001596156"/>
    </source>
</evidence>
<protein>
    <submittedName>
        <fullName evidence="1">Uncharacterized protein</fullName>
    </submittedName>
</protein>
<organism evidence="1 2">
    <name type="scientific">Streptomyces fimbriatus</name>
    <dbReference type="NCBI Taxonomy" id="68197"/>
    <lineage>
        <taxon>Bacteria</taxon>
        <taxon>Bacillati</taxon>
        <taxon>Actinomycetota</taxon>
        <taxon>Actinomycetes</taxon>
        <taxon>Kitasatosporales</taxon>
        <taxon>Streptomycetaceae</taxon>
        <taxon>Streptomyces</taxon>
    </lineage>
</organism>
<sequence>MEVFDREPSEVRIPRAVLEAMAAALSVRTVAMRTWPDGIEWMYPLGTWDEPHLEGFAGPSLRGRAPVRNRLEGVENAVAPLTCSEASFPAGRQMRGVFAPKAPPVSLALTKAV</sequence>
<proteinExistence type="predicted"/>
<dbReference type="Proteomes" id="UP001596156">
    <property type="component" value="Unassembled WGS sequence"/>
</dbReference>
<name>A0ABW0DJG0_STRFI</name>
<comment type="caution">
    <text evidence="1">The sequence shown here is derived from an EMBL/GenBank/DDBJ whole genome shotgun (WGS) entry which is preliminary data.</text>
</comment>
<gene>
    <name evidence="1" type="ORF">ACFPN6_36525</name>
</gene>
<dbReference type="RefSeq" id="WP_344645362.1">
    <property type="nucleotide sequence ID" value="NZ_BAAASS010000015.1"/>
</dbReference>
<dbReference type="EMBL" id="JBHSKL010000059">
    <property type="protein sequence ID" value="MFC5229927.1"/>
    <property type="molecule type" value="Genomic_DNA"/>
</dbReference>